<feature type="transmembrane region" description="Helical" evidence="1">
    <location>
        <begin position="56"/>
        <end position="77"/>
    </location>
</feature>
<keyword evidence="1" id="KW-0812">Transmembrane</keyword>
<evidence type="ECO:0000313" key="3">
    <source>
        <dbReference type="Proteomes" id="UP000789572"/>
    </source>
</evidence>
<name>A0A9N9CHS0_9GLOM</name>
<dbReference type="AlphaFoldDB" id="A0A9N9CHS0"/>
<dbReference type="Proteomes" id="UP000789572">
    <property type="component" value="Unassembled WGS sequence"/>
</dbReference>
<protein>
    <submittedName>
        <fullName evidence="2">4885_t:CDS:1</fullName>
    </submittedName>
</protein>
<gene>
    <name evidence="2" type="ORF">POCULU_LOCUS7523</name>
</gene>
<accession>A0A9N9CHS0</accession>
<sequence>MSRTQYRIQCPKYKDLLLKLTLLQQSLYFRALHSNDQNGANGNGDTSNAGNTTKTLIIAGAVVAGVIVVGGLFMVVYRFRKTREDWDEDGEIDLRGDSAWEYSLDYDG</sequence>
<evidence type="ECO:0000256" key="1">
    <source>
        <dbReference type="SAM" id="Phobius"/>
    </source>
</evidence>
<proteinExistence type="predicted"/>
<organism evidence="2 3">
    <name type="scientific">Paraglomus occultum</name>
    <dbReference type="NCBI Taxonomy" id="144539"/>
    <lineage>
        <taxon>Eukaryota</taxon>
        <taxon>Fungi</taxon>
        <taxon>Fungi incertae sedis</taxon>
        <taxon>Mucoromycota</taxon>
        <taxon>Glomeromycotina</taxon>
        <taxon>Glomeromycetes</taxon>
        <taxon>Paraglomerales</taxon>
        <taxon>Paraglomeraceae</taxon>
        <taxon>Paraglomus</taxon>
    </lineage>
</organism>
<keyword evidence="1" id="KW-0472">Membrane</keyword>
<evidence type="ECO:0000313" key="2">
    <source>
        <dbReference type="EMBL" id="CAG8602189.1"/>
    </source>
</evidence>
<keyword evidence="3" id="KW-1185">Reference proteome</keyword>
<keyword evidence="1" id="KW-1133">Transmembrane helix</keyword>
<dbReference type="EMBL" id="CAJVPJ010001737">
    <property type="protein sequence ID" value="CAG8602189.1"/>
    <property type="molecule type" value="Genomic_DNA"/>
</dbReference>
<comment type="caution">
    <text evidence="2">The sequence shown here is derived from an EMBL/GenBank/DDBJ whole genome shotgun (WGS) entry which is preliminary data.</text>
</comment>
<reference evidence="2" key="1">
    <citation type="submission" date="2021-06" db="EMBL/GenBank/DDBJ databases">
        <authorList>
            <person name="Kallberg Y."/>
            <person name="Tangrot J."/>
            <person name="Rosling A."/>
        </authorList>
    </citation>
    <scope>NUCLEOTIDE SEQUENCE</scope>
    <source>
        <strain evidence="2">IA702</strain>
    </source>
</reference>